<reference evidence="2" key="1">
    <citation type="submission" date="2020-02" db="EMBL/GenBank/DDBJ databases">
        <authorList>
            <person name="Palmer J.M."/>
        </authorList>
    </citation>
    <scope>NUCLEOTIDE SEQUENCE</scope>
    <source>
        <strain evidence="2">EPUS1.4</strain>
        <tissue evidence="2">Thallus</tissue>
    </source>
</reference>
<proteinExistence type="predicted"/>
<evidence type="ECO:0000313" key="3">
    <source>
        <dbReference type="Proteomes" id="UP000606974"/>
    </source>
</evidence>
<protein>
    <submittedName>
        <fullName evidence="2">Uncharacterized protein</fullName>
    </submittedName>
</protein>
<dbReference type="EMBL" id="JAACFV010000005">
    <property type="protein sequence ID" value="KAF7513612.1"/>
    <property type="molecule type" value="Genomic_DNA"/>
</dbReference>
<comment type="caution">
    <text evidence="2">The sequence shown here is derived from an EMBL/GenBank/DDBJ whole genome shotgun (WGS) entry which is preliminary data.</text>
</comment>
<feature type="compositionally biased region" description="Polar residues" evidence="1">
    <location>
        <begin position="135"/>
        <end position="144"/>
    </location>
</feature>
<evidence type="ECO:0000256" key="1">
    <source>
        <dbReference type="SAM" id="MobiDB-lite"/>
    </source>
</evidence>
<name>A0A8H7E8W8_9EURO</name>
<organism evidence="2 3">
    <name type="scientific">Endocarpon pusillum</name>
    <dbReference type="NCBI Taxonomy" id="364733"/>
    <lineage>
        <taxon>Eukaryota</taxon>
        <taxon>Fungi</taxon>
        <taxon>Dikarya</taxon>
        <taxon>Ascomycota</taxon>
        <taxon>Pezizomycotina</taxon>
        <taxon>Eurotiomycetes</taxon>
        <taxon>Chaetothyriomycetidae</taxon>
        <taxon>Verrucariales</taxon>
        <taxon>Verrucariaceae</taxon>
        <taxon>Endocarpon</taxon>
    </lineage>
</organism>
<dbReference type="Proteomes" id="UP000606974">
    <property type="component" value="Unassembled WGS sequence"/>
</dbReference>
<gene>
    <name evidence="2" type="ORF">GJ744_008906</name>
</gene>
<feature type="region of interest" description="Disordered" evidence="1">
    <location>
        <begin position="116"/>
        <end position="144"/>
    </location>
</feature>
<dbReference type="AlphaFoldDB" id="A0A8H7E8W8"/>
<dbReference type="OrthoDB" id="2787676at2759"/>
<keyword evidence="3" id="KW-1185">Reference proteome</keyword>
<accession>A0A8H7E8W8</accession>
<evidence type="ECO:0000313" key="2">
    <source>
        <dbReference type="EMBL" id="KAF7513612.1"/>
    </source>
</evidence>
<sequence>MKECVDNLSKFAMERPKKLTNPTVNRGKTALPSSQNDLESIGLRADYDNDITAPDGTKYHKYRIQANAGDDVPASMKGWIKKQKKGTHAVLGDIYVKDNGTKQDVGDAYNQFKQAFSNDIKTPTPMGSREGSPSRPGTPSQHRE</sequence>